<comment type="pathway">
    <text evidence="1">Alkaloid biosynthesis; ergot alkaloid biosynthesis.</text>
</comment>
<dbReference type="InterPro" id="IPR017804">
    <property type="entry name" value="MeTrfase_EgtD-like"/>
</dbReference>
<protein>
    <recommendedName>
        <fullName evidence="6">4-dimethylallyltryptophan N-methyltransferase</fullName>
        <ecNumber evidence="6">2.1.1.261</ecNumber>
    </recommendedName>
</protein>
<accession>A0A1I7FY62</accession>
<evidence type="ECO:0000256" key="6">
    <source>
        <dbReference type="ARBA" id="ARBA00039094"/>
    </source>
</evidence>
<dbReference type="EC" id="2.1.1.261" evidence="6"/>
<organism evidence="9 10">
    <name type="scientific">Pontibacter akesuensis</name>
    <dbReference type="NCBI Taxonomy" id="388950"/>
    <lineage>
        <taxon>Bacteria</taxon>
        <taxon>Pseudomonadati</taxon>
        <taxon>Bacteroidota</taxon>
        <taxon>Cytophagia</taxon>
        <taxon>Cytophagales</taxon>
        <taxon>Hymenobacteraceae</taxon>
        <taxon>Pontibacter</taxon>
    </lineage>
</organism>
<dbReference type="InterPro" id="IPR029063">
    <property type="entry name" value="SAM-dependent_MTases_sf"/>
</dbReference>
<keyword evidence="3" id="KW-0017">Alkaloid metabolism</keyword>
<dbReference type="GO" id="GO:0032259">
    <property type="term" value="P:methylation"/>
    <property type="evidence" value="ECO:0007669"/>
    <property type="project" value="UniProtKB-KW"/>
</dbReference>
<keyword evidence="4 9" id="KW-0489">Methyltransferase</keyword>
<comment type="subunit">
    <text evidence="2">Homodimer.</text>
</comment>
<keyword evidence="10" id="KW-1185">Reference proteome</keyword>
<comment type="catalytic activity">
    <reaction evidence="7">
        <text>4-(3-methylbut-2-enyl)-L-tryptophan + S-adenosyl-L-methionine = 4-(3-methylbut-2-enyl)-L-abrine + S-adenosyl-L-homocysteine + H(+)</text>
        <dbReference type="Rhea" id="RHEA:34435"/>
        <dbReference type="ChEBI" id="CHEBI:15378"/>
        <dbReference type="ChEBI" id="CHEBI:57856"/>
        <dbReference type="ChEBI" id="CHEBI:58209"/>
        <dbReference type="ChEBI" id="CHEBI:59789"/>
        <dbReference type="ChEBI" id="CHEBI:67248"/>
        <dbReference type="EC" id="2.1.1.261"/>
    </reaction>
</comment>
<dbReference type="RefSeq" id="WP_068839533.1">
    <property type="nucleotide sequence ID" value="NZ_BMXC01000001.1"/>
</dbReference>
<dbReference type="Proteomes" id="UP000182491">
    <property type="component" value="Unassembled WGS sequence"/>
</dbReference>
<evidence type="ECO:0000313" key="9">
    <source>
        <dbReference type="EMBL" id="SFU41097.1"/>
    </source>
</evidence>
<proteinExistence type="predicted"/>
<dbReference type="PANTHER" id="PTHR43397:SF1">
    <property type="entry name" value="ERGOTHIONEINE BIOSYNTHESIS PROTEIN 1"/>
    <property type="match status" value="1"/>
</dbReference>
<dbReference type="EMBL" id="FPCA01000001">
    <property type="protein sequence ID" value="SFU41097.1"/>
    <property type="molecule type" value="Genomic_DNA"/>
</dbReference>
<feature type="domain" description="Histidine-specific methyltransferase SAM-dependent" evidence="8">
    <location>
        <begin position="25"/>
        <end position="330"/>
    </location>
</feature>
<dbReference type="OrthoDB" id="5289726at2"/>
<dbReference type="GO" id="GO:0008168">
    <property type="term" value="F:methyltransferase activity"/>
    <property type="evidence" value="ECO:0007669"/>
    <property type="project" value="UniProtKB-KW"/>
</dbReference>
<evidence type="ECO:0000256" key="2">
    <source>
        <dbReference type="ARBA" id="ARBA00011738"/>
    </source>
</evidence>
<evidence type="ECO:0000256" key="1">
    <source>
        <dbReference type="ARBA" id="ARBA00005107"/>
    </source>
</evidence>
<evidence type="ECO:0000313" key="10">
    <source>
        <dbReference type="Proteomes" id="UP000182491"/>
    </source>
</evidence>
<dbReference type="Gene3D" id="3.40.50.150">
    <property type="entry name" value="Vaccinia Virus protein VP39"/>
    <property type="match status" value="1"/>
</dbReference>
<keyword evidence="5 9" id="KW-0808">Transferase</keyword>
<evidence type="ECO:0000256" key="5">
    <source>
        <dbReference type="ARBA" id="ARBA00022679"/>
    </source>
</evidence>
<dbReference type="InterPro" id="IPR019257">
    <property type="entry name" value="MeTrfase_dom"/>
</dbReference>
<dbReference type="NCBIfam" id="TIGR03438">
    <property type="entry name" value="egtD_ergothio"/>
    <property type="match status" value="1"/>
</dbReference>
<name>A0A1I7FY62_9BACT</name>
<dbReference type="Pfam" id="PF10017">
    <property type="entry name" value="Methyltransf_33"/>
    <property type="match status" value="1"/>
</dbReference>
<dbReference type="STRING" id="388950.GCA_001611675_03692"/>
<reference evidence="10" key="1">
    <citation type="submission" date="2016-10" db="EMBL/GenBank/DDBJ databases">
        <authorList>
            <person name="Varghese N."/>
        </authorList>
    </citation>
    <scope>NUCLEOTIDE SEQUENCE [LARGE SCALE GENOMIC DNA]</scope>
    <source>
        <strain evidence="10">DSM 18820</strain>
    </source>
</reference>
<evidence type="ECO:0000256" key="4">
    <source>
        <dbReference type="ARBA" id="ARBA00022603"/>
    </source>
</evidence>
<dbReference type="InterPro" id="IPR017805">
    <property type="entry name" value="SAM_MeTrfase_EasF-type_put"/>
</dbReference>
<dbReference type="PIRSF" id="PIRSF018005">
    <property type="entry name" value="UCP018005"/>
    <property type="match status" value="1"/>
</dbReference>
<dbReference type="SUPFAM" id="SSF53335">
    <property type="entry name" value="S-adenosyl-L-methionine-dependent methyltransferases"/>
    <property type="match status" value="1"/>
</dbReference>
<sequence>MNTKVSPVIDLSRKKDGTNDLAAFTRDVAEGLNRKQKHLPSRYFYDGKGSRLFQQIMDLPEYYLTRSEFEVLTENREAMAAQFSREGYFHLIDLGAGDALKTKILLHELARQQCAFDYVPVDISGDAMQQLTESLHTDLPQVRVEAVVGEYFTALEWLQENKSERKVLLFLGSNIGNFEELESIAFLKEVRSYLQPGDRLLMGIDLRKNPDTILAAYNDKAGVTAAFNLNLLHRINRELGGNFNVDQFYHYAMYNPGEGVMRSFLVSKTDQEVFIRETGQKFHFEAWEAIHTENSHKYSLPQVAELGETCGFQIETVFYDGQKRFADVLFTVR</sequence>
<evidence type="ECO:0000256" key="7">
    <source>
        <dbReference type="ARBA" id="ARBA00049425"/>
    </source>
</evidence>
<evidence type="ECO:0000259" key="8">
    <source>
        <dbReference type="Pfam" id="PF10017"/>
    </source>
</evidence>
<dbReference type="NCBIfam" id="TIGR03439">
    <property type="entry name" value="methyl_EasF"/>
    <property type="match status" value="1"/>
</dbReference>
<dbReference type="InterPro" id="IPR035094">
    <property type="entry name" value="EgtD"/>
</dbReference>
<dbReference type="AlphaFoldDB" id="A0A1I7FY62"/>
<dbReference type="InterPro" id="IPR051128">
    <property type="entry name" value="EgtD_Methyltrsf_superfamily"/>
</dbReference>
<gene>
    <name evidence="9" type="ORF">SAMN04487941_0556</name>
</gene>
<dbReference type="PANTHER" id="PTHR43397">
    <property type="entry name" value="ERGOTHIONEINE BIOSYNTHESIS PROTEIN 1"/>
    <property type="match status" value="1"/>
</dbReference>
<evidence type="ECO:0000256" key="3">
    <source>
        <dbReference type="ARBA" id="ARBA00022589"/>
    </source>
</evidence>
<dbReference type="GO" id="GO:0009820">
    <property type="term" value="P:alkaloid metabolic process"/>
    <property type="evidence" value="ECO:0007669"/>
    <property type="project" value="UniProtKB-KW"/>
</dbReference>